<reference evidence="8" key="1">
    <citation type="journal article" date="2019" name="Int. J. Syst. Evol. Microbiol.">
        <title>The Global Catalogue of Microorganisms (GCM) 10K type strain sequencing project: providing services to taxonomists for standard genome sequencing and annotation.</title>
        <authorList>
            <consortium name="The Broad Institute Genomics Platform"/>
            <consortium name="The Broad Institute Genome Sequencing Center for Infectious Disease"/>
            <person name="Wu L."/>
            <person name="Ma J."/>
        </authorList>
    </citation>
    <scope>NUCLEOTIDE SEQUENCE [LARGE SCALE GENOMIC DNA]</scope>
    <source>
        <strain evidence="8">CGMCC 4.1467</strain>
    </source>
</reference>
<dbReference type="PANTHER" id="PTHR24421">
    <property type="entry name" value="NITRATE/NITRITE SENSOR PROTEIN NARX-RELATED"/>
    <property type="match status" value="1"/>
</dbReference>
<organism evidence="7 8">
    <name type="scientific">Haloferula chungangensis</name>
    <dbReference type="NCBI Taxonomy" id="1048331"/>
    <lineage>
        <taxon>Bacteria</taxon>
        <taxon>Pseudomonadati</taxon>
        <taxon>Verrucomicrobiota</taxon>
        <taxon>Verrucomicrobiia</taxon>
        <taxon>Verrucomicrobiales</taxon>
        <taxon>Verrucomicrobiaceae</taxon>
        <taxon>Haloferula</taxon>
    </lineage>
</organism>
<dbReference type="InterPro" id="IPR036890">
    <property type="entry name" value="HATPase_C_sf"/>
</dbReference>
<gene>
    <name evidence="7" type="ORF">ACFQY0_16145</name>
</gene>
<dbReference type="InterPro" id="IPR050482">
    <property type="entry name" value="Sensor_HK_TwoCompSys"/>
</dbReference>
<keyword evidence="8" id="KW-1185">Reference proteome</keyword>
<dbReference type="EMBL" id="JBHTBS010000009">
    <property type="protein sequence ID" value="MFC7338727.1"/>
    <property type="molecule type" value="Genomic_DNA"/>
</dbReference>
<evidence type="ECO:0000256" key="3">
    <source>
        <dbReference type="ARBA" id="ARBA00022679"/>
    </source>
</evidence>
<keyword evidence="6" id="KW-0812">Transmembrane</keyword>
<dbReference type="Gene3D" id="3.30.565.10">
    <property type="entry name" value="Histidine kinase-like ATPase, C-terminal domain"/>
    <property type="match status" value="1"/>
</dbReference>
<comment type="caution">
    <text evidence="7">The sequence shown here is derived from an EMBL/GenBank/DDBJ whole genome shotgun (WGS) entry which is preliminary data.</text>
</comment>
<dbReference type="Proteomes" id="UP001596472">
    <property type="component" value="Unassembled WGS sequence"/>
</dbReference>
<name>A0ABW2L8J6_9BACT</name>
<evidence type="ECO:0000256" key="4">
    <source>
        <dbReference type="ARBA" id="ARBA00022777"/>
    </source>
</evidence>
<dbReference type="GO" id="GO:0016301">
    <property type="term" value="F:kinase activity"/>
    <property type="evidence" value="ECO:0007669"/>
    <property type="project" value="UniProtKB-KW"/>
</dbReference>
<comment type="catalytic activity">
    <reaction evidence="1">
        <text>ATP + protein L-histidine = ADP + protein N-phospho-L-histidine.</text>
        <dbReference type="EC" id="2.7.13.3"/>
    </reaction>
</comment>
<protein>
    <recommendedName>
        <fullName evidence="2">histidine kinase</fullName>
        <ecNumber evidence="2">2.7.13.3</ecNumber>
    </recommendedName>
</protein>
<evidence type="ECO:0000256" key="5">
    <source>
        <dbReference type="ARBA" id="ARBA00023012"/>
    </source>
</evidence>
<evidence type="ECO:0000256" key="2">
    <source>
        <dbReference type="ARBA" id="ARBA00012438"/>
    </source>
</evidence>
<keyword evidence="4 7" id="KW-0418">Kinase</keyword>
<dbReference type="SUPFAM" id="SSF55874">
    <property type="entry name" value="ATPase domain of HSP90 chaperone/DNA topoisomerase II/histidine kinase"/>
    <property type="match status" value="1"/>
</dbReference>
<sequence length="702" mass="78445">MSRCPTFLRPLLRLVEDGDPVTLGTVVRRISAIVILLLLAGLLPATGGVGHAPPKLDQLSLSELEDLQTDIDSELGQLASYALRGGTGSVGFHSKPHPKAETQEAFRIELGDEFFIDQVVLVPTLWREPHAGLVAEGFPIEFRILAGTDDTITEVASFSADDKLMPRIAPLAVPIEPVRASWVTVEATVLSSRIFEDSYLLQLAEIMVFSGSANVAAQNKVGSRDFVEANFHPSFLTDGFTPYLMDARDEEGSQAMLIRVSSSNPLPTLTIDLKTPQSVNQVNLHTFDTPPSIPMKNFIGYATPRHVEVTGATRPDFSDETLLCEYQLNSIADDGPIITRSFPETRCRYVRVNILDHRPVISRNPNRNVIAFSEIEVLSGDRNAAAGATVSANRSLSVSKEALFRMTDAHNYYGEILSIREWMNQLSRRHDLEALRPLVAEELGVRYLRQKARLRWTASLVALLVAGIVFVIVFDRFRHLREITRIKERFAADLHDQLGANLHTIGLLSDLAEESRQDDVEFSGIMRRIRDVTRRSGLSVRNMADLLESQELFSGLEPDMQRIAERISPQLDHELVIEGREHLQQLRQRTSVDLFLFYKECLVNICRHSGASQLRTHLKVDPREILLTISDNGEGLPESLKDQIPHSLERRARLLKARLKVESSPGEGTCITLRLRRRWRMLPFSPIGSGPSCAPTTPQKTS</sequence>
<dbReference type="PANTHER" id="PTHR24421:SF10">
    <property type="entry name" value="NITRATE_NITRITE SENSOR PROTEIN NARQ"/>
    <property type="match status" value="1"/>
</dbReference>
<keyword evidence="6" id="KW-0472">Membrane</keyword>
<feature type="transmembrane region" description="Helical" evidence="6">
    <location>
        <begin position="30"/>
        <end position="50"/>
    </location>
</feature>
<evidence type="ECO:0000313" key="7">
    <source>
        <dbReference type="EMBL" id="MFC7338727.1"/>
    </source>
</evidence>
<evidence type="ECO:0000313" key="8">
    <source>
        <dbReference type="Proteomes" id="UP001596472"/>
    </source>
</evidence>
<keyword evidence="3" id="KW-0808">Transferase</keyword>
<keyword evidence="5" id="KW-0902">Two-component regulatory system</keyword>
<proteinExistence type="predicted"/>
<dbReference type="EC" id="2.7.13.3" evidence="2"/>
<dbReference type="RefSeq" id="WP_379714446.1">
    <property type="nucleotide sequence ID" value="NZ_JBHTBS010000009.1"/>
</dbReference>
<dbReference type="CDD" id="cd16917">
    <property type="entry name" value="HATPase_UhpB-NarQ-NarX-like"/>
    <property type="match status" value="1"/>
</dbReference>
<accession>A0ABW2L8J6</accession>
<evidence type="ECO:0000256" key="6">
    <source>
        <dbReference type="SAM" id="Phobius"/>
    </source>
</evidence>
<evidence type="ECO:0000256" key="1">
    <source>
        <dbReference type="ARBA" id="ARBA00000085"/>
    </source>
</evidence>
<feature type="transmembrane region" description="Helical" evidence="6">
    <location>
        <begin position="456"/>
        <end position="474"/>
    </location>
</feature>
<keyword evidence="6" id="KW-1133">Transmembrane helix</keyword>
<dbReference type="Gene3D" id="2.60.120.260">
    <property type="entry name" value="Galactose-binding domain-like"/>
    <property type="match status" value="1"/>
</dbReference>